<sequence length="121" mass="13981">MEEFNGILIMSTNFMDHLDSAALRRFDFKIRFNYLDFDQSWSFFNRLLGMHQSQPFAAVNVAGYETRLKRLSQLTPSDFATVERRAKVLAEPLTPEILMAGLEQEHAIKPRHQGRAIGFMS</sequence>
<comment type="caution">
    <text evidence="1">The sequence shown here is derived from an EMBL/GenBank/DDBJ whole genome shotgun (WGS) entry which is preliminary data.</text>
</comment>
<name>A0A5A9W2U2_9GAMM</name>
<dbReference type="SUPFAM" id="SSF52540">
    <property type="entry name" value="P-loop containing nucleoside triphosphate hydrolases"/>
    <property type="match status" value="1"/>
</dbReference>
<organism evidence="1 2">
    <name type="scientific">Nitrincola tapanii</name>
    <dbReference type="NCBI Taxonomy" id="1708751"/>
    <lineage>
        <taxon>Bacteria</taxon>
        <taxon>Pseudomonadati</taxon>
        <taxon>Pseudomonadota</taxon>
        <taxon>Gammaproteobacteria</taxon>
        <taxon>Oceanospirillales</taxon>
        <taxon>Oceanospirillaceae</taxon>
        <taxon>Nitrincola</taxon>
    </lineage>
</organism>
<keyword evidence="2" id="KW-1185">Reference proteome</keyword>
<evidence type="ECO:0000313" key="2">
    <source>
        <dbReference type="Proteomes" id="UP000325302"/>
    </source>
</evidence>
<dbReference type="Gene3D" id="3.40.50.300">
    <property type="entry name" value="P-loop containing nucleotide triphosphate hydrolases"/>
    <property type="match status" value="1"/>
</dbReference>
<protein>
    <recommendedName>
        <fullName evidence="3">AAA family ATPase</fullName>
    </recommendedName>
</protein>
<reference evidence="1 2" key="1">
    <citation type="submission" date="2019-03" db="EMBL/GenBank/DDBJ databases">
        <title>Nitrincola sp. nov. isolated from an Indian soda lake.</title>
        <authorList>
            <person name="Joshi A."/>
            <person name="Thite S.V."/>
            <person name="Joseph N."/>
            <person name="Dhotre D."/>
            <person name="Moorthy M."/>
            <person name="Shouche Y.S."/>
        </authorList>
    </citation>
    <scope>NUCLEOTIDE SEQUENCE [LARGE SCALE GENOMIC DNA]</scope>
    <source>
        <strain evidence="1 2">MEB193</strain>
    </source>
</reference>
<evidence type="ECO:0000313" key="1">
    <source>
        <dbReference type="EMBL" id="KAA0875007.1"/>
    </source>
</evidence>
<evidence type="ECO:0008006" key="3">
    <source>
        <dbReference type="Google" id="ProtNLM"/>
    </source>
</evidence>
<dbReference type="Proteomes" id="UP000325302">
    <property type="component" value="Unassembled WGS sequence"/>
</dbReference>
<dbReference type="OrthoDB" id="9809379at2"/>
<gene>
    <name evidence="1" type="ORF">E1H14_06190</name>
</gene>
<dbReference type="InterPro" id="IPR027417">
    <property type="entry name" value="P-loop_NTPase"/>
</dbReference>
<accession>A0A5A9W2U2</accession>
<proteinExistence type="predicted"/>
<dbReference type="AlphaFoldDB" id="A0A5A9W2U2"/>
<dbReference type="EMBL" id="SMRS01000004">
    <property type="protein sequence ID" value="KAA0875007.1"/>
    <property type="molecule type" value="Genomic_DNA"/>
</dbReference>